<dbReference type="Proteomes" id="UP000315037">
    <property type="component" value="Unassembled WGS sequence"/>
</dbReference>
<keyword evidence="1" id="KW-0732">Signal</keyword>
<dbReference type="Pfam" id="PF05494">
    <property type="entry name" value="MlaC"/>
    <property type="match status" value="1"/>
</dbReference>
<evidence type="ECO:0000256" key="1">
    <source>
        <dbReference type="SAM" id="SignalP"/>
    </source>
</evidence>
<dbReference type="OrthoDB" id="7358716at2"/>
<keyword evidence="3" id="KW-1185">Reference proteome</keyword>
<feature type="chain" id="PRO_5021380190" description="ABC transporter substrate-binding protein" evidence="1">
    <location>
        <begin position="31"/>
        <end position="224"/>
    </location>
</feature>
<proteinExistence type="predicted"/>
<organism evidence="2 3">
    <name type="scientific">Oecophyllibacter saccharovorans</name>
    <dbReference type="NCBI Taxonomy" id="2558360"/>
    <lineage>
        <taxon>Bacteria</taxon>
        <taxon>Pseudomonadati</taxon>
        <taxon>Pseudomonadota</taxon>
        <taxon>Alphaproteobacteria</taxon>
        <taxon>Acetobacterales</taxon>
        <taxon>Acetobacteraceae</taxon>
        <taxon>Oecophyllibacter</taxon>
    </lineage>
</organism>
<comment type="caution">
    <text evidence="2">The sequence shown here is derived from an EMBL/GenBank/DDBJ whole genome shotgun (WGS) entry which is preliminary data.</text>
</comment>
<accession>A0A506ULL2</accession>
<protein>
    <recommendedName>
        <fullName evidence="4">ABC transporter substrate-binding protein</fullName>
    </recommendedName>
</protein>
<dbReference type="EMBL" id="SORZ01000002">
    <property type="protein sequence ID" value="TPW34251.1"/>
    <property type="molecule type" value="Genomic_DNA"/>
</dbReference>
<dbReference type="InterPro" id="IPR042245">
    <property type="entry name" value="Tgt2/MlaC_sf"/>
</dbReference>
<evidence type="ECO:0008006" key="4">
    <source>
        <dbReference type="Google" id="ProtNLM"/>
    </source>
</evidence>
<dbReference type="Gene3D" id="3.10.450.710">
    <property type="entry name" value="Tgt2/MlaC"/>
    <property type="match status" value="1"/>
</dbReference>
<gene>
    <name evidence="2" type="ORF">E3202_07010</name>
</gene>
<name>A0A506ULL2_9PROT</name>
<evidence type="ECO:0000313" key="2">
    <source>
        <dbReference type="EMBL" id="TPW34251.1"/>
    </source>
</evidence>
<reference evidence="2 3" key="1">
    <citation type="submission" date="2019-03" db="EMBL/GenBank/DDBJ databases">
        <title>The complete genome sequence of Neokomagataea sp. Jb2 NBRC113641.</title>
        <authorList>
            <person name="Chua K.-O."/>
            <person name="Chan K.-G."/>
            <person name="See-Too W.-S."/>
        </authorList>
    </citation>
    <scope>NUCLEOTIDE SEQUENCE [LARGE SCALE GENOMIC DNA]</scope>
    <source>
        <strain evidence="2 3">Jb2</strain>
    </source>
</reference>
<dbReference type="InterPro" id="IPR008869">
    <property type="entry name" value="MlaC/ttg2D"/>
</dbReference>
<sequence>MTFIMNRQITFTPRLLALAVLAAPLAGALAAGSGFIAPAVAQTAAAAQAAAPISVLYGALEKSQALPSPEARAAIVGPAVDQAFNLDTILKRSIGLHYAQLTPDERTQLLQAFRRFTVARYVSSFKPGSEAVFSILPNAAPNPTGGVLIDTTIRGRTDSPANATPLNYVMTPTPQGWRITDILLNGHISQTATQRSDFRSVIDQSGAAGLIRTLNKKADGLLHG</sequence>
<evidence type="ECO:0000313" key="3">
    <source>
        <dbReference type="Proteomes" id="UP000315037"/>
    </source>
</evidence>
<feature type="signal peptide" evidence="1">
    <location>
        <begin position="1"/>
        <end position="30"/>
    </location>
</feature>
<dbReference type="AlphaFoldDB" id="A0A506ULL2"/>